<keyword evidence="4" id="KW-0949">S-adenosyl-L-methionine</keyword>
<proteinExistence type="inferred from homology"/>
<reference evidence="7 8" key="1">
    <citation type="submission" date="2023-10" db="EMBL/GenBank/DDBJ databases">
        <authorList>
            <person name="Maclean D."/>
            <person name="Macfadyen A."/>
        </authorList>
    </citation>
    <scope>NUCLEOTIDE SEQUENCE [LARGE SCALE GENOMIC DNA]</scope>
</reference>
<evidence type="ECO:0000256" key="1">
    <source>
        <dbReference type="ARBA" id="ARBA00010633"/>
    </source>
</evidence>
<evidence type="ECO:0000256" key="5">
    <source>
        <dbReference type="SAM" id="MobiDB-lite"/>
    </source>
</evidence>
<keyword evidence="3" id="KW-0808">Transferase</keyword>
<dbReference type="InterPro" id="IPR029063">
    <property type="entry name" value="SAM-dependent_MTases_sf"/>
</dbReference>
<dbReference type="InterPro" id="IPR026170">
    <property type="entry name" value="FAM173A/B"/>
</dbReference>
<comment type="similarity">
    <text evidence="1">Belongs to the ANT/ATPSC lysine N-methyltransferase family.</text>
</comment>
<dbReference type="AlphaFoldDB" id="A0AAV1I575"/>
<sequence>MDWKDSYRDAENSDEDDPFPKMLESDVDSILGPYVATELATVEKALCCAGVGPDDCVLDLGSGDGRFCVAAAQQFRVRHAVGVEIDDSLVKASARHAQQCGVSDRTTFTALDLTDPDLEVSALAPKPNRVTLAIVFLLPESEKLFERHVRSLYDAGAHVLSLAFALDRLGLQLLMAERPMFLYGKTGDRIHCKSK</sequence>
<feature type="compositionally biased region" description="Basic and acidic residues" evidence="5">
    <location>
        <begin position="1"/>
        <end position="11"/>
    </location>
</feature>
<dbReference type="PANTHER" id="PTHR13610:SF11">
    <property type="entry name" value="METHYLTRANSFERASE DOMAIN-CONTAINING PROTEIN"/>
    <property type="match status" value="1"/>
</dbReference>
<dbReference type="GO" id="GO:0005739">
    <property type="term" value="C:mitochondrion"/>
    <property type="evidence" value="ECO:0007669"/>
    <property type="project" value="TreeGrafter"/>
</dbReference>
<accession>A0AAV1I575</accession>
<dbReference type="GO" id="GO:1905706">
    <property type="term" value="P:regulation of mitochondrial ATP synthesis coupled proton transport"/>
    <property type="evidence" value="ECO:0007669"/>
    <property type="project" value="TreeGrafter"/>
</dbReference>
<dbReference type="Pfam" id="PF13847">
    <property type="entry name" value="Methyltransf_31"/>
    <property type="match status" value="1"/>
</dbReference>
<dbReference type="InterPro" id="IPR025714">
    <property type="entry name" value="Methyltranfer_dom"/>
</dbReference>
<feature type="domain" description="Methyltransferase" evidence="6">
    <location>
        <begin position="56"/>
        <end position="115"/>
    </location>
</feature>
<evidence type="ECO:0000313" key="8">
    <source>
        <dbReference type="Proteomes" id="UP001314263"/>
    </source>
</evidence>
<dbReference type="Gene3D" id="3.40.50.150">
    <property type="entry name" value="Vaccinia Virus protein VP39"/>
    <property type="match status" value="1"/>
</dbReference>
<evidence type="ECO:0000256" key="2">
    <source>
        <dbReference type="ARBA" id="ARBA00022603"/>
    </source>
</evidence>
<dbReference type="EMBL" id="CAUYUE010000007">
    <property type="protein sequence ID" value="CAK0782526.1"/>
    <property type="molecule type" value="Genomic_DNA"/>
</dbReference>
<organism evidence="7 8">
    <name type="scientific">Coccomyxa viridis</name>
    <dbReference type="NCBI Taxonomy" id="1274662"/>
    <lineage>
        <taxon>Eukaryota</taxon>
        <taxon>Viridiplantae</taxon>
        <taxon>Chlorophyta</taxon>
        <taxon>core chlorophytes</taxon>
        <taxon>Trebouxiophyceae</taxon>
        <taxon>Trebouxiophyceae incertae sedis</taxon>
        <taxon>Coccomyxaceae</taxon>
        <taxon>Coccomyxa</taxon>
    </lineage>
</organism>
<protein>
    <recommendedName>
        <fullName evidence="6">Methyltransferase domain-containing protein</fullName>
    </recommendedName>
</protein>
<dbReference type="Proteomes" id="UP001314263">
    <property type="component" value="Unassembled WGS sequence"/>
</dbReference>
<dbReference type="SUPFAM" id="SSF53335">
    <property type="entry name" value="S-adenosyl-L-methionine-dependent methyltransferases"/>
    <property type="match status" value="1"/>
</dbReference>
<keyword evidence="2" id="KW-0489">Methyltransferase</keyword>
<evidence type="ECO:0000256" key="3">
    <source>
        <dbReference type="ARBA" id="ARBA00022679"/>
    </source>
</evidence>
<evidence type="ECO:0000313" key="7">
    <source>
        <dbReference type="EMBL" id="CAK0782526.1"/>
    </source>
</evidence>
<evidence type="ECO:0000256" key="4">
    <source>
        <dbReference type="ARBA" id="ARBA00022691"/>
    </source>
</evidence>
<comment type="caution">
    <text evidence="7">The sequence shown here is derived from an EMBL/GenBank/DDBJ whole genome shotgun (WGS) entry which is preliminary data.</text>
</comment>
<dbReference type="GO" id="GO:0016279">
    <property type="term" value="F:protein-lysine N-methyltransferase activity"/>
    <property type="evidence" value="ECO:0007669"/>
    <property type="project" value="InterPro"/>
</dbReference>
<dbReference type="GO" id="GO:0032259">
    <property type="term" value="P:methylation"/>
    <property type="evidence" value="ECO:0007669"/>
    <property type="project" value="UniProtKB-KW"/>
</dbReference>
<keyword evidence="8" id="KW-1185">Reference proteome</keyword>
<dbReference type="CDD" id="cd02440">
    <property type="entry name" value="AdoMet_MTases"/>
    <property type="match status" value="1"/>
</dbReference>
<dbReference type="PANTHER" id="PTHR13610">
    <property type="entry name" value="METHYLTRANSFERASE DOMAIN-CONTAINING PROTEIN"/>
    <property type="match status" value="1"/>
</dbReference>
<gene>
    <name evidence="7" type="ORF">CVIRNUC_005744</name>
</gene>
<name>A0AAV1I575_9CHLO</name>
<evidence type="ECO:0000259" key="6">
    <source>
        <dbReference type="Pfam" id="PF13847"/>
    </source>
</evidence>
<feature type="region of interest" description="Disordered" evidence="5">
    <location>
        <begin position="1"/>
        <end position="21"/>
    </location>
</feature>